<sequence>MSTPPNDNPMQVETGLAPTQLAAPADPAREGLNVTTGESTRSTSADPLLADKPVLSDTHEVIGRSTGPEAHKFTAPKEDDSSIAKLTTGLGGMAITAPLAGLEKLSPTLAHGVQAVGSSLVDMAHSLTGTGPQYTSAEPIIDTSGLPDANQVASTLSSTAHKVQETVQPVVSQAYESAKPVVANAAQQVHETVKPAATSAAQSIQQSIGGQAPAAATQLAQQPSSRETGVDLSMEPAGARKQVHPVGAGGNTSLSTSTDTAMTSSSTTSTSTGAPAHGYVETAIDAVRGAGNYLSHLLPGPEKQQQMSETAAQGLERAPEVASSAAQSTASGLASAAQTTAAVAGPAASSAASMGATAAHSVAGAATYVAGSVSSAASTATHAFADSAQQAAAAAHLPGWNAPAPTSSGIDSSSSTAAPASAGRGFSSPLEPSTPSADSPSLGSGPMGGSDPSTTGNQAGLIKNYLRDDQASSTATAGKDDPLALTQEADPSTRHKDEDKGFDLRRSHDEPALDKQVSTHTPNEHFSTSASSTSGLPVFSPERASRAHSDTDVDRPTHPGTSSVPSSQAVGTATILSHETIGGPASYGTHGTSSSSSGFAQSSSLPSQEGVGAGFERFAPTAQQSAGGKDERLEGKTAAFMPHKSASSASGTDYAPTRDDMHTPSHVDDSHWSGEPVMSGAGSPRTYSAAHPESGLESSRDAASSFPTSSSTTQAEQHPTFTKAEAEHPPSGGSHAGEAFSSFGPGQPPATGPSAYGGGILSTGAPSSTSSQHLSSAPAPHRGSSDPFHPDQSSSASSKIESTAAKLGSASTSSTSREHHHGQHEHSTLSPSSSSGQRQHAESAASSSVSQGEGVGGLKYTDPISNTTTPASPQTAMPKPESNPHSASPSSSSAQQQQAQSGSSASTNAAGRGAPLAGSTSKTSESSAAGHSTPAWVNKASAERKADYPTHESAAAAAPSSPSNTSSTTGSSAQQSHDAHKPSLKERVKDVFHHSSH</sequence>
<dbReference type="GeneID" id="28977318"/>
<evidence type="ECO:0008006" key="4">
    <source>
        <dbReference type="Google" id="ProtNLM"/>
    </source>
</evidence>
<feature type="compositionally biased region" description="Basic and acidic residues" evidence="1">
    <location>
        <begin position="656"/>
        <end position="672"/>
    </location>
</feature>
<evidence type="ECO:0000256" key="1">
    <source>
        <dbReference type="SAM" id="MobiDB-lite"/>
    </source>
</evidence>
<feature type="compositionally biased region" description="Polar residues" evidence="1">
    <location>
        <begin position="1"/>
        <end position="11"/>
    </location>
</feature>
<feature type="compositionally biased region" description="Low complexity" evidence="1">
    <location>
        <begin position="842"/>
        <end position="852"/>
    </location>
</feature>
<reference evidence="2 3" key="1">
    <citation type="journal article" date="2015" name="Front. Microbiol.">
        <title>Genome sequence of the plant growth promoting endophytic yeast Rhodotorula graminis WP1.</title>
        <authorList>
            <person name="Firrincieli A."/>
            <person name="Otillar R."/>
            <person name="Salamov A."/>
            <person name="Schmutz J."/>
            <person name="Khan Z."/>
            <person name="Redman R.S."/>
            <person name="Fleck N.D."/>
            <person name="Lindquist E."/>
            <person name="Grigoriev I.V."/>
            <person name="Doty S.L."/>
        </authorList>
    </citation>
    <scope>NUCLEOTIDE SEQUENCE [LARGE SCALE GENOMIC DNA]</scope>
    <source>
        <strain evidence="2 3">WP1</strain>
    </source>
</reference>
<feature type="compositionally biased region" description="Polar residues" evidence="1">
    <location>
        <begin position="918"/>
        <end position="930"/>
    </location>
</feature>
<feature type="compositionally biased region" description="Polar residues" evidence="1">
    <location>
        <begin position="764"/>
        <end position="775"/>
    </location>
</feature>
<dbReference type="OrthoDB" id="2527957at2759"/>
<feature type="compositionally biased region" description="Low complexity" evidence="1">
    <location>
        <begin position="886"/>
        <end position="906"/>
    </location>
</feature>
<protein>
    <recommendedName>
        <fullName evidence="4">Proteophosphoglycan ppg4</fullName>
    </recommendedName>
</protein>
<keyword evidence="3" id="KW-1185">Reference proteome</keyword>
<dbReference type="EMBL" id="KQ474078">
    <property type="protein sequence ID" value="KPV75544.1"/>
    <property type="molecule type" value="Genomic_DNA"/>
</dbReference>
<dbReference type="AlphaFoldDB" id="A0A194S4U4"/>
<feature type="compositionally biased region" description="Polar residues" evidence="1">
    <location>
        <begin position="559"/>
        <end position="577"/>
    </location>
</feature>
<feature type="compositionally biased region" description="Low complexity" evidence="1">
    <location>
        <begin position="793"/>
        <end position="805"/>
    </location>
</feature>
<feature type="compositionally biased region" description="Low complexity" evidence="1">
    <location>
        <begin position="252"/>
        <end position="272"/>
    </location>
</feature>
<feature type="compositionally biased region" description="Polar residues" evidence="1">
    <location>
        <begin position="33"/>
        <end position="45"/>
    </location>
</feature>
<feature type="compositionally biased region" description="Low complexity" evidence="1">
    <location>
        <begin position="701"/>
        <end position="715"/>
    </location>
</feature>
<evidence type="ECO:0000313" key="2">
    <source>
        <dbReference type="EMBL" id="KPV75544.1"/>
    </source>
</evidence>
<feature type="region of interest" description="Disordered" evidence="1">
    <location>
        <begin position="213"/>
        <end position="275"/>
    </location>
</feature>
<feature type="compositionally biased region" description="Basic and acidic residues" evidence="1">
    <location>
        <begin position="543"/>
        <end position="557"/>
    </location>
</feature>
<name>A0A194S4U4_RHOGW</name>
<accession>A0A194S4U4</accession>
<feature type="compositionally biased region" description="Low complexity" evidence="1">
    <location>
        <begin position="953"/>
        <end position="976"/>
    </location>
</feature>
<gene>
    <name evidence="2" type="ORF">RHOBADRAFT_53511</name>
</gene>
<evidence type="ECO:0000313" key="3">
    <source>
        <dbReference type="Proteomes" id="UP000053890"/>
    </source>
</evidence>
<feature type="compositionally biased region" description="Basic and acidic residues" evidence="1">
    <location>
        <begin position="69"/>
        <end position="79"/>
    </location>
</feature>
<dbReference type="OMA" id="HTTGAHM"/>
<dbReference type="Proteomes" id="UP000053890">
    <property type="component" value="Unassembled WGS sequence"/>
</dbReference>
<proteinExistence type="predicted"/>
<feature type="region of interest" description="Disordered" evidence="1">
    <location>
        <begin position="398"/>
        <end position="997"/>
    </location>
</feature>
<feature type="compositionally biased region" description="Polar residues" evidence="1">
    <location>
        <begin position="516"/>
        <end position="535"/>
    </location>
</feature>
<feature type="compositionally biased region" description="Low complexity" evidence="1">
    <location>
        <begin position="438"/>
        <end position="456"/>
    </location>
</feature>
<dbReference type="RefSeq" id="XP_018271593.1">
    <property type="nucleotide sequence ID" value="XM_018416870.1"/>
</dbReference>
<feature type="region of interest" description="Disordered" evidence="1">
    <location>
        <begin position="1"/>
        <end position="79"/>
    </location>
</feature>
<feature type="compositionally biased region" description="Basic and acidic residues" evidence="1">
    <location>
        <begin position="941"/>
        <end position="950"/>
    </location>
</feature>
<feature type="compositionally biased region" description="Basic and acidic residues" evidence="1">
    <location>
        <begin position="491"/>
        <end position="513"/>
    </location>
</feature>
<feature type="compositionally biased region" description="Low complexity" evidence="1">
    <location>
        <begin position="213"/>
        <end position="223"/>
    </location>
</feature>
<feature type="compositionally biased region" description="Basic and acidic residues" evidence="1">
    <location>
        <begin position="977"/>
        <end position="997"/>
    </location>
</feature>
<organism evidence="2 3">
    <name type="scientific">Rhodotorula graminis (strain WP1)</name>
    <dbReference type="NCBI Taxonomy" id="578459"/>
    <lineage>
        <taxon>Eukaryota</taxon>
        <taxon>Fungi</taxon>
        <taxon>Dikarya</taxon>
        <taxon>Basidiomycota</taxon>
        <taxon>Pucciniomycotina</taxon>
        <taxon>Microbotryomycetes</taxon>
        <taxon>Sporidiobolales</taxon>
        <taxon>Sporidiobolaceae</taxon>
        <taxon>Rhodotorula</taxon>
    </lineage>
</organism>
<feature type="compositionally biased region" description="Low complexity" evidence="1">
    <location>
        <begin position="403"/>
        <end position="422"/>
    </location>
</feature>
<feature type="region of interest" description="Disordered" evidence="1">
    <location>
        <begin position="298"/>
        <end position="326"/>
    </location>
</feature>
<feature type="compositionally biased region" description="Polar residues" evidence="1">
    <location>
        <begin position="863"/>
        <end position="875"/>
    </location>
</feature>
<feature type="compositionally biased region" description="Low complexity" evidence="1">
    <location>
        <begin position="593"/>
        <end position="607"/>
    </location>
</feature>